<dbReference type="EMBL" id="AP012338">
    <property type="protein sequence ID" value="BAM04495.1"/>
    <property type="molecule type" value="Genomic_DNA"/>
</dbReference>
<dbReference type="eggNOG" id="COG0554">
    <property type="taxonomic scope" value="Bacteria"/>
</dbReference>
<keyword evidence="3" id="KW-0547">Nucleotide-binding</keyword>
<dbReference type="PANTHER" id="PTHR10196:SF69">
    <property type="entry name" value="GLYCEROL KINASE"/>
    <property type="match status" value="1"/>
</dbReference>
<dbReference type="AlphaFoldDB" id="I0IGV7"/>
<dbReference type="InterPro" id="IPR000577">
    <property type="entry name" value="Carb_kinase_FGGY"/>
</dbReference>
<dbReference type="RefSeq" id="WP_014437708.1">
    <property type="nucleotide sequence ID" value="NC_017080.1"/>
</dbReference>
<keyword evidence="12" id="KW-1185">Reference proteome</keyword>
<dbReference type="GO" id="GO:0005829">
    <property type="term" value="C:cytosol"/>
    <property type="evidence" value="ECO:0007669"/>
    <property type="project" value="TreeGrafter"/>
</dbReference>
<feature type="domain" description="Carbohydrate kinase FGGY C-terminal" evidence="10">
    <location>
        <begin position="262"/>
        <end position="450"/>
    </location>
</feature>
<keyword evidence="5" id="KW-0319">Glycerol metabolism</keyword>
<dbReference type="NCBIfam" id="TIGR01311">
    <property type="entry name" value="glycerol_kin"/>
    <property type="match status" value="1"/>
</dbReference>
<evidence type="ECO:0000256" key="7">
    <source>
        <dbReference type="ARBA" id="ARBA00043149"/>
    </source>
</evidence>
<dbReference type="SUPFAM" id="SSF53067">
    <property type="entry name" value="Actin-like ATPase domain"/>
    <property type="match status" value="2"/>
</dbReference>
<dbReference type="InterPro" id="IPR018484">
    <property type="entry name" value="FGGY_N"/>
</dbReference>
<dbReference type="Gene3D" id="3.30.420.40">
    <property type="match status" value="2"/>
</dbReference>
<evidence type="ECO:0000256" key="8">
    <source>
        <dbReference type="RuleBase" id="RU003733"/>
    </source>
</evidence>
<dbReference type="PROSITE" id="PS00445">
    <property type="entry name" value="FGGY_KINASES_2"/>
    <property type="match status" value="1"/>
</dbReference>
<dbReference type="GO" id="GO:0006072">
    <property type="term" value="P:glycerol-3-phosphate metabolic process"/>
    <property type="evidence" value="ECO:0007669"/>
    <property type="project" value="InterPro"/>
</dbReference>
<dbReference type="Proteomes" id="UP000007881">
    <property type="component" value="Chromosome"/>
</dbReference>
<evidence type="ECO:0000256" key="3">
    <source>
        <dbReference type="ARBA" id="ARBA00022741"/>
    </source>
</evidence>
<dbReference type="PATRIC" id="fig|1142394.8.peg.2411"/>
<dbReference type="PANTHER" id="PTHR10196">
    <property type="entry name" value="SUGAR KINASE"/>
    <property type="match status" value="1"/>
</dbReference>
<proteinExistence type="inferred from homology"/>
<dbReference type="InterPro" id="IPR018485">
    <property type="entry name" value="FGGY_C"/>
</dbReference>
<reference evidence="11 12" key="1">
    <citation type="submission" date="2012-02" db="EMBL/GenBank/DDBJ databases">
        <title>Complete genome sequence of Phycisphaera mikurensis NBRC 102666.</title>
        <authorList>
            <person name="Ankai A."/>
            <person name="Hosoyama A."/>
            <person name="Terui Y."/>
            <person name="Sekine M."/>
            <person name="Fukai R."/>
            <person name="Kato Y."/>
            <person name="Nakamura S."/>
            <person name="Yamada-Narita S."/>
            <person name="Kawakoshi A."/>
            <person name="Fukunaga Y."/>
            <person name="Yamazaki S."/>
            <person name="Fujita N."/>
        </authorList>
    </citation>
    <scope>NUCLEOTIDE SEQUENCE [LARGE SCALE GENOMIC DNA]</scope>
    <source>
        <strain evidence="12">NBRC 102666 / KCTC 22515 / FYK2301M01</strain>
    </source>
</reference>
<evidence type="ECO:0000256" key="1">
    <source>
        <dbReference type="ARBA" id="ARBA00009156"/>
    </source>
</evidence>
<keyword evidence="4 8" id="KW-0418">Kinase</keyword>
<keyword evidence="6" id="KW-0067">ATP-binding</keyword>
<dbReference type="InterPro" id="IPR018483">
    <property type="entry name" value="Carb_kinase_FGGY_CS"/>
</dbReference>
<evidence type="ECO:0000256" key="5">
    <source>
        <dbReference type="ARBA" id="ARBA00022798"/>
    </source>
</evidence>
<dbReference type="Pfam" id="PF02782">
    <property type="entry name" value="FGGY_C"/>
    <property type="match status" value="1"/>
</dbReference>
<dbReference type="Pfam" id="PF00370">
    <property type="entry name" value="FGGY_N"/>
    <property type="match status" value="1"/>
</dbReference>
<dbReference type="FunFam" id="3.30.420.40:FF:000008">
    <property type="entry name" value="Glycerol kinase"/>
    <property type="match status" value="1"/>
</dbReference>
<evidence type="ECO:0000259" key="9">
    <source>
        <dbReference type="Pfam" id="PF00370"/>
    </source>
</evidence>
<gene>
    <name evidence="11" type="primary">glpK</name>
    <name evidence="11" type="ordered locus">PSMK_23360</name>
</gene>
<dbReference type="NCBIfam" id="NF000756">
    <property type="entry name" value="PRK00047.1"/>
    <property type="match status" value="1"/>
</dbReference>
<evidence type="ECO:0000313" key="11">
    <source>
        <dbReference type="EMBL" id="BAM04495.1"/>
    </source>
</evidence>
<dbReference type="GO" id="GO:0004370">
    <property type="term" value="F:glycerol kinase activity"/>
    <property type="evidence" value="ECO:0007669"/>
    <property type="project" value="InterPro"/>
</dbReference>
<name>I0IGV7_PHYMF</name>
<accession>I0IGV7</accession>
<evidence type="ECO:0000259" key="10">
    <source>
        <dbReference type="Pfam" id="PF02782"/>
    </source>
</evidence>
<dbReference type="OrthoDB" id="9805576at2"/>
<dbReference type="GO" id="GO:0005524">
    <property type="term" value="F:ATP binding"/>
    <property type="evidence" value="ECO:0007669"/>
    <property type="project" value="UniProtKB-KW"/>
</dbReference>
<dbReference type="InterPro" id="IPR005999">
    <property type="entry name" value="Glycerol_kin"/>
</dbReference>
<organism evidence="11 12">
    <name type="scientific">Phycisphaera mikurensis (strain NBRC 102666 / KCTC 22515 / FYK2301M01)</name>
    <dbReference type="NCBI Taxonomy" id="1142394"/>
    <lineage>
        <taxon>Bacteria</taxon>
        <taxon>Pseudomonadati</taxon>
        <taxon>Planctomycetota</taxon>
        <taxon>Phycisphaerae</taxon>
        <taxon>Phycisphaerales</taxon>
        <taxon>Phycisphaeraceae</taxon>
        <taxon>Phycisphaera</taxon>
    </lineage>
</organism>
<evidence type="ECO:0000256" key="2">
    <source>
        <dbReference type="ARBA" id="ARBA00022679"/>
    </source>
</evidence>
<evidence type="ECO:0000256" key="4">
    <source>
        <dbReference type="ARBA" id="ARBA00022777"/>
    </source>
</evidence>
<dbReference type="HOGENOM" id="CLU_009281_2_3_0"/>
<dbReference type="GO" id="GO:0019563">
    <property type="term" value="P:glycerol catabolic process"/>
    <property type="evidence" value="ECO:0007669"/>
    <property type="project" value="TreeGrafter"/>
</dbReference>
<sequence>MLLLALDQGTTSSRAIAIDASGEAVAAASRPLAARYPRPGWVEQDAGEIWSTQRDAAAEVLAALGDRAERIAAVGVANQRETVVLWDRATGEPLGPAIVWQDRRTTPACRRMIDRGLEDDVRARTGLRLDPYFSATKAAWLLDDTEGLRERALAGEVALGTVDAWLLWNLTGGRVHATDVTNASRTLLLDLASGSWDEALCDRFGVPRAALPEVRGSLSFFGEVGSADRGLEPLRGVAVRGILGDQQAALLGQGCLGPGPVKCTYGTGCFLLTHTGPTPPASENRLLATAAAGGPGEAFALEGGVFVGGAVVQWLRDQLGFAETTREIAALAASVPDAGGVVLVPALAGLGAPHWDPDARGSVQGLTAGTTKAHLCRAAIDAIACQVAELVDAMAADLGDGAATELRVDGGASANDGLMQLQADLLRMPVVRPRRLEATALGAAVAAGVGAGVWDSLEAAVGRCTPGADRFEPRMDEAEAHRLRGRYAEAVARCRGWNDGRGWDDGRGRSAARG</sequence>
<dbReference type="InterPro" id="IPR043129">
    <property type="entry name" value="ATPase_NBD"/>
</dbReference>
<evidence type="ECO:0000256" key="6">
    <source>
        <dbReference type="ARBA" id="ARBA00022840"/>
    </source>
</evidence>
<keyword evidence="2 8" id="KW-0808">Transferase</keyword>
<dbReference type="PIRSF" id="PIRSF000538">
    <property type="entry name" value="GlpK"/>
    <property type="match status" value="1"/>
</dbReference>
<dbReference type="STRING" id="1142394.PSMK_23360"/>
<comment type="similarity">
    <text evidence="1 8">Belongs to the FGGY kinase family.</text>
</comment>
<feature type="domain" description="Carbohydrate kinase FGGY N-terminal" evidence="9">
    <location>
        <begin position="3"/>
        <end position="252"/>
    </location>
</feature>
<dbReference type="KEGG" id="phm:PSMK_23360"/>
<protein>
    <recommendedName>
        <fullName evidence="7">ATP:glycerol 3-phosphotransferase</fullName>
    </recommendedName>
</protein>
<evidence type="ECO:0000313" key="12">
    <source>
        <dbReference type="Proteomes" id="UP000007881"/>
    </source>
</evidence>